<dbReference type="GO" id="GO:0004113">
    <property type="term" value="F:2',3'-cyclic-nucleotide 3'-phosphodiesterase activity"/>
    <property type="evidence" value="ECO:0007669"/>
    <property type="project" value="InterPro"/>
</dbReference>
<dbReference type="STRING" id="96773.Tchl_2658"/>
<feature type="short sequence motif" description="HXTX 1" evidence="1">
    <location>
        <begin position="52"/>
        <end position="55"/>
    </location>
</feature>
<dbReference type="RefSeq" id="WP_075148838.1">
    <property type="nucleotide sequence ID" value="NZ_CP018839.1"/>
</dbReference>
<dbReference type="EC" id="3.1.4.58" evidence="1"/>
<dbReference type="KEGG" id="tcl:Tchl_2658"/>
<feature type="active site" description="Proton acceptor" evidence="1">
    <location>
        <position position="134"/>
    </location>
</feature>
<gene>
    <name evidence="2" type="ORF">Tchl_2658</name>
</gene>
<dbReference type="SUPFAM" id="SSF55144">
    <property type="entry name" value="LigT-like"/>
    <property type="match status" value="1"/>
</dbReference>
<feature type="short sequence motif" description="HXTX 2" evidence="1">
    <location>
        <begin position="134"/>
        <end position="137"/>
    </location>
</feature>
<reference evidence="2 3" key="1">
    <citation type="submission" date="2016-12" db="EMBL/GenBank/DDBJ databases">
        <title>Complete genome sequence of Thauera chlorobenzoica, a Betaproteobacterium degrading haloaromatics anaerobically to CO2 and halides.</title>
        <authorList>
            <person name="Goris T."/>
            <person name="Mergelsberg M."/>
            <person name="Boll M."/>
        </authorList>
    </citation>
    <scope>NUCLEOTIDE SEQUENCE [LARGE SCALE GENOMIC DNA]</scope>
    <source>
        <strain evidence="2 3">3CB1</strain>
    </source>
</reference>
<dbReference type="HAMAP" id="MF_01940">
    <property type="entry name" value="RNA_CPDase"/>
    <property type="match status" value="1"/>
</dbReference>
<evidence type="ECO:0000256" key="1">
    <source>
        <dbReference type="HAMAP-Rule" id="MF_01940"/>
    </source>
</evidence>
<evidence type="ECO:0000313" key="3">
    <source>
        <dbReference type="Proteomes" id="UP000185739"/>
    </source>
</evidence>
<proteinExistence type="inferred from homology"/>
<dbReference type="InterPro" id="IPR009097">
    <property type="entry name" value="Cyclic_Pdiesterase"/>
</dbReference>
<comment type="similarity">
    <text evidence="1">Belongs to the 2H phosphoesterase superfamily. ThpR family.</text>
</comment>
<organism evidence="2 3">
    <name type="scientific">Thauera chlorobenzoica</name>
    <dbReference type="NCBI Taxonomy" id="96773"/>
    <lineage>
        <taxon>Bacteria</taxon>
        <taxon>Pseudomonadati</taxon>
        <taxon>Pseudomonadota</taxon>
        <taxon>Betaproteobacteria</taxon>
        <taxon>Rhodocyclales</taxon>
        <taxon>Zoogloeaceae</taxon>
        <taxon>Thauera</taxon>
    </lineage>
</organism>
<accession>A0A1H5YR53</accession>
<dbReference type="GO" id="GO:0016874">
    <property type="term" value="F:ligase activity"/>
    <property type="evidence" value="ECO:0007669"/>
    <property type="project" value="UniProtKB-KW"/>
</dbReference>
<protein>
    <recommendedName>
        <fullName evidence="1">RNA 2',3'-cyclic phosphodiesterase</fullName>
        <shortName evidence="1">RNA 2',3'-CPDase</shortName>
        <ecNumber evidence="1">3.1.4.58</ecNumber>
    </recommendedName>
</protein>
<comment type="catalytic activity">
    <reaction evidence="1">
        <text>a 3'-end 2',3'-cyclophospho-ribonucleotide-RNA + H2O = a 3'-end 2'-phospho-ribonucleotide-RNA + H(+)</text>
        <dbReference type="Rhea" id="RHEA:11828"/>
        <dbReference type="Rhea" id="RHEA-COMP:10464"/>
        <dbReference type="Rhea" id="RHEA-COMP:17353"/>
        <dbReference type="ChEBI" id="CHEBI:15377"/>
        <dbReference type="ChEBI" id="CHEBI:15378"/>
        <dbReference type="ChEBI" id="CHEBI:83064"/>
        <dbReference type="ChEBI" id="CHEBI:173113"/>
        <dbReference type="EC" id="3.1.4.58"/>
    </reaction>
</comment>
<sequence length="185" mass="20039">MPEALLLPPVPARRRVFFALWPDHATAGVLHSRAQALWTACGGRLMRRDTLHLTLAFLGEIPGAALDRLPRVAAQLEGTPFTLELDRVGSWHGHRIVWLAPKNIPPALTALVGRLGSALNAEGFELEARPFSPHVTLVRNARGAPPATEAEAVHWPVAAFSLLESVHRSGVAAYRLLGTWPLAGE</sequence>
<keyword evidence="2" id="KW-0436">Ligase</keyword>
<dbReference type="Proteomes" id="UP000185739">
    <property type="component" value="Chromosome"/>
</dbReference>
<dbReference type="Pfam" id="PF13563">
    <property type="entry name" value="2_5_RNA_ligase2"/>
    <property type="match status" value="1"/>
</dbReference>
<dbReference type="NCBIfam" id="TIGR02258">
    <property type="entry name" value="2_5_ligase"/>
    <property type="match status" value="1"/>
</dbReference>
<dbReference type="GO" id="GO:0008664">
    <property type="term" value="F:RNA 2',3'-cyclic 3'-phosphodiesterase activity"/>
    <property type="evidence" value="ECO:0007669"/>
    <property type="project" value="UniProtKB-EC"/>
</dbReference>
<dbReference type="PANTHER" id="PTHR35561">
    <property type="entry name" value="RNA 2',3'-CYCLIC PHOSPHODIESTERASE"/>
    <property type="match status" value="1"/>
</dbReference>
<dbReference type="EMBL" id="CP018839">
    <property type="protein sequence ID" value="APR05484.1"/>
    <property type="molecule type" value="Genomic_DNA"/>
</dbReference>
<dbReference type="PANTHER" id="PTHR35561:SF1">
    <property type="entry name" value="RNA 2',3'-CYCLIC PHOSPHODIESTERASE"/>
    <property type="match status" value="1"/>
</dbReference>
<dbReference type="OrthoDB" id="7061261at2"/>
<feature type="active site" description="Proton donor" evidence="1">
    <location>
        <position position="52"/>
    </location>
</feature>
<comment type="function">
    <text evidence="1">Hydrolyzes RNA 2',3'-cyclic phosphodiester to an RNA 2'-phosphomonoester.</text>
</comment>
<keyword evidence="1" id="KW-0378">Hydrolase</keyword>
<name>A0A1H5YR53_9RHOO</name>
<dbReference type="AlphaFoldDB" id="A0A1H5YR53"/>
<keyword evidence="3" id="KW-1185">Reference proteome</keyword>
<dbReference type="InterPro" id="IPR004175">
    <property type="entry name" value="RNA_CPDase"/>
</dbReference>
<dbReference type="Gene3D" id="3.90.1140.10">
    <property type="entry name" value="Cyclic phosphodiesterase"/>
    <property type="match status" value="1"/>
</dbReference>
<evidence type="ECO:0000313" key="2">
    <source>
        <dbReference type="EMBL" id="APR05484.1"/>
    </source>
</evidence>